<dbReference type="HAMAP" id="MF_01925">
    <property type="entry name" value="P5C_reductase"/>
    <property type="match status" value="1"/>
</dbReference>
<evidence type="ECO:0000256" key="5">
    <source>
        <dbReference type="NCBIfam" id="TIGR00112"/>
    </source>
</evidence>
<evidence type="ECO:0000259" key="8">
    <source>
        <dbReference type="Pfam" id="PF14748"/>
    </source>
</evidence>
<keyword evidence="10" id="KW-1185">Reference proteome</keyword>
<evidence type="ECO:0000256" key="2">
    <source>
        <dbReference type="ARBA" id="ARBA00022857"/>
    </source>
</evidence>
<dbReference type="Gene3D" id="3.40.50.720">
    <property type="entry name" value="NAD(P)-binding Rossmann-like Domain"/>
    <property type="match status" value="1"/>
</dbReference>
<dbReference type="SUPFAM" id="SSF48179">
    <property type="entry name" value="6-phosphogluconate dehydrogenase C-terminal domain-like"/>
    <property type="match status" value="1"/>
</dbReference>
<feature type="domain" description="Pyrroline-5-carboxylate reductase dimerisation" evidence="8">
    <location>
        <begin position="172"/>
        <end position="274"/>
    </location>
</feature>
<dbReference type="InterPro" id="IPR028939">
    <property type="entry name" value="P5C_Rdtase_cat_N"/>
</dbReference>
<dbReference type="InterPro" id="IPR008927">
    <property type="entry name" value="6-PGluconate_DH-like_C_sf"/>
</dbReference>
<evidence type="ECO:0000256" key="4">
    <source>
        <dbReference type="HAMAP-Rule" id="MF_01925"/>
    </source>
</evidence>
<evidence type="ECO:0000256" key="1">
    <source>
        <dbReference type="ARBA" id="ARBA00005525"/>
    </source>
</evidence>
<evidence type="ECO:0000313" key="10">
    <source>
        <dbReference type="Proteomes" id="UP001168613"/>
    </source>
</evidence>
<keyword evidence="4 6" id="KW-0028">Amino-acid biosynthesis</keyword>
<keyword evidence="4 6" id="KW-0641">Proline biosynthesis</keyword>
<evidence type="ECO:0000256" key="6">
    <source>
        <dbReference type="RuleBase" id="RU003903"/>
    </source>
</evidence>
<reference evidence="9" key="1">
    <citation type="submission" date="2021-11" db="EMBL/GenBank/DDBJ databases">
        <title>Draft genome sequence of Alcaligenes endophyticus type strain CCUG 75668T.</title>
        <authorList>
            <person name="Salva-Serra F."/>
            <person name="Duran R.E."/>
            <person name="Seeger M."/>
            <person name="Moore E.R.B."/>
            <person name="Jaen-Luchoro D."/>
        </authorList>
    </citation>
    <scope>NUCLEOTIDE SEQUENCE</scope>
    <source>
        <strain evidence="9">CCUG 75668</strain>
    </source>
</reference>
<sequence>MINTQQTPFKLAFIGAGNMAWALASGLLGKRFGGSDVLAIDPYPASLENWKEHGVRTQAEVGPELSQQRVWVLAVKPQVMQEVVTACAPYLREDTLVISVAAGIPAETIASWLSVDKPFNRVIRCMPNTPAFIGCGITGLMALPGVDEADREIARQLLKSVGEVVWVENDAAIDAVTSLSGSGPAYVFLFLEALIKGGIEQGLSPEQARQLALATLNGATQLATLSPEEPSVLRERVTSKGGTTAAALDVLNQAGFVTTVTQAMAAARQRAADMAREFS</sequence>
<dbReference type="Gene3D" id="1.10.3730.10">
    <property type="entry name" value="ProC C-terminal domain-like"/>
    <property type="match status" value="1"/>
</dbReference>
<keyword evidence="2 4" id="KW-0521">NADP</keyword>
<comment type="function">
    <text evidence="4">Catalyzes the reduction of 1-pyrroline-5-carboxylate (PCA) to L-proline.</text>
</comment>
<comment type="caution">
    <text evidence="9">The sequence shown here is derived from an EMBL/GenBank/DDBJ whole genome shotgun (WGS) entry which is preliminary data.</text>
</comment>
<accession>A0ABT8EJL7</accession>
<proteinExistence type="inferred from homology"/>
<comment type="pathway">
    <text evidence="4 6">Amino-acid biosynthesis; L-proline biosynthesis; L-proline from L-glutamate 5-semialdehyde: step 1/1.</text>
</comment>
<dbReference type="RefSeq" id="WP_266124164.1">
    <property type="nucleotide sequence ID" value="NZ_JAJHNU010000002.1"/>
</dbReference>
<comment type="catalytic activity">
    <reaction evidence="4 6">
        <text>L-proline + NADP(+) = (S)-1-pyrroline-5-carboxylate + NADPH + 2 H(+)</text>
        <dbReference type="Rhea" id="RHEA:14109"/>
        <dbReference type="ChEBI" id="CHEBI:15378"/>
        <dbReference type="ChEBI" id="CHEBI:17388"/>
        <dbReference type="ChEBI" id="CHEBI:57783"/>
        <dbReference type="ChEBI" id="CHEBI:58349"/>
        <dbReference type="ChEBI" id="CHEBI:60039"/>
        <dbReference type="EC" id="1.5.1.2"/>
    </reaction>
</comment>
<evidence type="ECO:0000313" key="9">
    <source>
        <dbReference type="EMBL" id="MDN4121489.1"/>
    </source>
</evidence>
<dbReference type="PROSITE" id="PS00521">
    <property type="entry name" value="P5CR"/>
    <property type="match status" value="1"/>
</dbReference>
<dbReference type="InterPro" id="IPR000304">
    <property type="entry name" value="Pyrroline-COOH_reductase"/>
</dbReference>
<dbReference type="Pfam" id="PF03807">
    <property type="entry name" value="F420_oxidored"/>
    <property type="match status" value="1"/>
</dbReference>
<dbReference type="Proteomes" id="UP001168613">
    <property type="component" value="Unassembled WGS sequence"/>
</dbReference>
<dbReference type="NCBIfam" id="TIGR00112">
    <property type="entry name" value="proC"/>
    <property type="match status" value="1"/>
</dbReference>
<keyword evidence="4" id="KW-0963">Cytoplasm</keyword>
<dbReference type="PIRSF" id="PIRSF000193">
    <property type="entry name" value="Pyrrol-5-carb_rd"/>
    <property type="match status" value="1"/>
</dbReference>
<dbReference type="InterPro" id="IPR053790">
    <property type="entry name" value="P5CR-like_CS"/>
</dbReference>
<dbReference type="EMBL" id="JAJHNU010000002">
    <property type="protein sequence ID" value="MDN4121489.1"/>
    <property type="molecule type" value="Genomic_DNA"/>
</dbReference>
<evidence type="ECO:0000259" key="7">
    <source>
        <dbReference type="Pfam" id="PF03807"/>
    </source>
</evidence>
<dbReference type="EC" id="1.5.1.2" evidence="4 5"/>
<comment type="subcellular location">
    <subcellularLocation>
        <location evidence="4">Cytoplasm</location>
    </subcellularLocation>
</comment>
<keyword evidence="3 4" id="KW-0560">Oxidoreductase</keyword>
<gene>
    <name evidence="4 9" type="primary">proC</name>
    <name evidence="9" type="ORF">LMS43_09325</name>
</gene>
<dbReference type="Pfam" id="PF14748">
    <property type="entry name" value="P5CR_dimer"/>
    <property type="match status" value="1"/>
</dbReference>
<evidence type="ECO:0000256" key="3">
    <source>
        <dbReference type="ARBA" id="ARBA00023002"/>
    </source>
</evidence>
<dbReference type="InterPro" id="IPR036291">
    <property type="entry name" value="NAD(P)-bd_dom_sf"/>
</dbReference>
<comment type="similarity">
    <text evidence="1 4 6">Belongs to the pyrroline-5-carboxylate reductase family.</text>
</comment>
<organism evidence="9 10">
    <name type="scientific">Alcaligenes endophyticus</name>
    <dbReference type="NCBI Taxonomy" id="1929088"/>
    <lineage>
        <taxon>Bacteria</taxon>
        <taxon>Pseudomonadati</taxon>
        <taxon>Pseudomonadota</taxon>
        <taxon>Betaproteobacteria</taxon>
        <taxon>Burkholderiales</taxon>
        <taxon>Alcaligenaceae</taxon>
        <taxon>Alcaligenes</taxon>
    </lineage>
</organism>
<name>A0ABT8EJL7_9BURK</name>
<dbReference type="GO" id="GO:0004735">
    <property type="term" value="F:pyrroline-5-carboxylate reductase activity"/>
    <property type="evidence" value="ECO:0007669"/>
    <property type="project" value="UniProtKB-EC"/>
</dbReference>
<dbReference type="PANTHER" id="PTHR11645:SF0">
    <property type="entry name" value="PYRROLINE-5-CARBOXYLATE REDUCTASE 3"/>
    <property type="match status" value="1"/>
</dbReference>
<comment type="catalytic activity">
    <reaction evidence="4">
        <text>L-proline + NAD(+) = (S)-1-pyrroline-5-carboxylate + NADH + 2 H(+)</text>
        <dbReference type="Rhea" id="RHEA:14105"/>
        <dbReference type="ChEBI" id="CHEBI:15378"/>
        <dbReference type="ChEBI" id="CHEBI:17388"/>
        <dbReference type="ChEBI" id="CHEBI:57540"/>
        <dbReference type="ChEBI" id="CHEBI:57945"/>
        <dbReference type="ChEBI" id="CHEBI:60039"/>
        <dbReference type="EC" id="1.5.1.2"/>
    </reaction>
</comment>
<protein>
    <recommendedName>
        <fullName evidence="4 5">Pyrroline-5-carboxylate reductase</fullName>
        <shortName evidence="4">P5C reductase</shortName>
        <shortName evidence="4">P5CR</shortName>
        <ecNumber evidence="4 5">1.5.1.2</ecNumber>
    </recommendedName>
    <alternativeName>
        <fullName evidence="4">PCA reductase</fullName>
    </alternativeName>
</protein>
<dbReference type="SUPFAM" id="SSF51735">
    <property type="entry name" value="NAD(P)-binding Rossmann-fold domains"/>
    <property type="match status" value="1"/>
</dbReference>
<dbReference type="PANTHER" id="PTHR11645">
    <property type="entry name" value="PYRROLINE-5-CARBOXYLATE REDUCTASE"/>
    <property type="match status" value="1"/>
</dbReference>
<dbReference type="InterPro" id="IPR029036">
    <property type="entry name" value="P5CR_dimer"/>
</dbReference>
<feature type="domain" description="Pyrroline-5-carboxylate reductase catalytic N-terminal" evidence="7">
    <location>
        <begin position="10"/>
        <end position="103"/>
    </location>
</feature>